<proteinExistence type="predicted"/>
<comment type="caution">
    <text evidence="2">The sequence shown here is derived from an EMBL/GenBank/DDBJ whole genome shotgun (WGS) entry which is preliminary data.</text>
</comment>
<organism evidence="2">
    <name type="scientific">Tanacetum cinerariifolium</name>
    <name type="common">Dalmatian daisy</name>
    <name type="synonym">Chrysanthemum cinerariifolium</name>
    <dbReference type="NCBI Taxonomy" id="118510"/>
    <lineage>
        <taxon>Eukaryota</taxon>
        <taxon>Viridiplantae</taxon>
        <taxon>Streptophyta</taxon>
        <taxon>Embryophyta</taxon>
        <taxon>Tracheophyta</taxon>
        <taxon>Spermatophyta</taxon>
        <taxon>Magnoliopsida</taxon>
        <taxon>eudicotyledons</taxon>
        <taxon>Gunneridae</taxon>
        <taxon>Pentapetalae</taxon>
        <taxon>asterids</taxon>
        <taxon>campanulids</taxon>
        <taxon>Asterales</taxon>
        <taxon>Asteraceae</taxon>
        <taxon>Asteroideae</taxon>
        <taxon>Anthemideae</taxon>
        <taxon>Anthemidinae</taxon>
        <taxon>Tanacetum</taxon>
    </lineage>
</organism>
<gene>
    <name evidence="2" type="ORF">Tci_065130</name>
</gene>
<dbReference type="AlphaFoldDB" id="A0A6L2P776"/>
<protein>
    <submittedName>
        <fullName evidence="2">Uncharacterized protein</fullName>
    </submittedName>
</protein>
<evidence type="ECO:0000256" key="1">
    <source>
        <dbReference type="SAM" id="MobiDB-lite"/>
    </source>
</evidence>
<dbReference type="EMBL" id="BKCJ010010789">
    <property type="protein sequence ID" value="GEU93152.1"/>
    <property type="molecule type" value="Genomic_DNA"/>
</dbReference>
<accession>A0A6L2P776</accession>
<evidence type="ECO:0000313" key="2">
    <source>
        <dbReference type="EMBL" id="GEU93152.1"/>
    </source>
</evidence>
<sequence length="243" mass="27094">MIIKMKKNEKNFQTNIKNIERKIDEWSKSQNLSSEDTDRTEPPPPSYAHTELNKTCGAWIGGWHFTLGDLYNWNIILHVSNGIGINLYEWADNLVAAELVLDHHLLDSGEVHLKTSRATSAATWHPLTGGQPSLTGCPTVVEQCGGFGDSWQATWHQSQGDKWHSNHEVRGTVVADNSYILEGAKRYGAFAIWVASGTSSIQNSIGQRGGASGFLPTIHHGLRVRHRLVKEYELSSRDKRSLP</sequence>
<reference evidence="2" key="1">
    <citation type="journal article" date="2019" name="Sci. Rep.">
        <title>Draft genome of Tanacetum cinerariifolium, the natural source of mosquito coil.</title>
        <authorList>
            <person name="Yamashiro T."/>
            <person name="Shiraishi A."/>
            <person name="Satake H."/>
            <person name="Nakayama K."/>
        </authorList>
    </citation>
    <scope>NUCLEOTIDE SEQUENCE</scope>
</reference>
<name>A0A6L2P776_TANCI</name>
<feature type="region of interest" description="Disordered" evidence="1">
    <location>
        <begin position="27"/>
        <end position="48"/>
    </location>
</feature>